<sequence>MPKFQDQDVIEIVCGGSRLLIAPQAGGRLLSWHLRGAPIIHWPDTADWSQPALVRGGNPLLFPFIARHRVDGRIGFWRDAQGVVREVPMHGFARDLPFAARIDAQGAGVQMTLTDSDATYTGYPFRFRFEVQYRLVEEATLEVSLTTTNTAEPSADALANRMPYYAGHHFYFALPHTQRGEAALELPHNVYRHQLADGTTTAPQPGATRYRFDDPQIVDRFHCLEGEPQTPVRIDMPTLNRAIEIDLKRPGSLPWYAVTSWTLAPDADFYCVEPWLGLPDAIHNGLGLRWLAPGQSETATLRIAVSALR</sequence>
<name>A0A2S4MBX8_9BURK</name>
<dbReference type="SUPFAM" id="SSF74650">
    <property type="entry name" value="Galactose mutarotase-like"/>
    <property type="match status" value="1"/>
</dbReference>
<dbReference type="AlphaFoldDB" id="A0A2S4MBX8"/>
<organism evidence="1 2">
    <name type="scientific">Paraburkholderia eburnea</name>
    <dbReference type="NCBI Taxonomy" id="1189126"/>
    <lineage>
        <taxon>Bacteria</taxon>
        <taxon>Pseudomonadati</taxon>
        <taxon>Pseudomonadota</taxon>
        <taxon>Betaproteobacteria</taxon>
        <taxon>Burkholderiales</taxon>
        <taxon>Burkholderiaceae</taxon>
        <taxon>Paraburkholderia</taxon>
    </lineage>
</organism>
<dbReference type="GO" id="GO:0016853">
    <property type="term" value="F:isomerase activity"/>
    <property type="evidence" value="ECO:0007669"/>
    <property type="project" value="InterPro"/>
</dbReference>
<protein>
    <submittedName>
        <fullName evidence="1">Galactose mutarotase-like enzyme</fullName>
    </submittedName>
</protein>
<dbReference type="GO" id="GO:0005975">
    <property type="term" value="P:carbohydrate metabolic process"/>
    <property type="evidence" value="ECO:0007669"/>
    <property type="project" value="InterPro"/>
</dbReference>
<dbReference type="InterPro" id="IPR011013">
    <property type="entry name" value="Gal_mutarotase_sf_dom"/>
</dbReference>
<gene>
    <name evidence="1" type="ORF">B0G62_105182</name>
</gene>
<evidence type="ECO:0000313" key="2">
    <source>
        <dbReference type="Proteomes" id="UP000237381"/>
    </source>
</evidence>
<comment type="caution">
    <text evidence="1">The sequence shown here is derived from an EMBL/GenBank/DDBJ whole genome shotgun (WGS) entry which is preliminary data.</text>
</comment>
<dbReference type="InterPro" id="IPR014718">
    <property type="entry name" value="GH-type_carb-bd"/>
</dbReference>
<proteinExistence type="predicted"/>
<dbReference type="Pfam" id="PF01263">
    <property type="entry name" value="Aldose_epim"/>
    <property type="match status" value="1"/>
</dbReference>
<accession>A0A2S4MBX8</accession>
<dbReference type="RefSeq" id="WP_103704589.1">
    <property type="nucleotide sequence ID" value="NZ_PQGA01000005.1"/>
</dbReference>
<dbReference type="GO" id="GO:0030246">
    <property type="term" value="F:carbohydrate binding"/>
    <property type="evidence" value="ECO:0007669"/>
    <property type="project" value="InterPro"/>
</dbReference>
<dbReference type="Proteomes" id="UP000237381">
    <property type="component" value="Unassembled WGS sequence"/>
</dbReference>
<dbReference type="EMBL" id="PQGA01000005">
    <property type="protein sequence ID" value="POR52214.1"/>
    <property type="molecule type" value="Genomic_DNA"/>
</dbReference>
<keyword evidence="2" id="KW-1185">Reference proteome</keyword>
<dbReference type="OrthoDB" id="9790727at2"/>
<reference evidence="1 2" key="1">
    <citation type="submission" date="2018-01" db="EMBL/GenBank/DDBJ databases">
        <title>Genomic Encyclopedia of Type Strains, Phase III (KMG-III): the genomes of soil and plant-associated and newly described type strains.</title>
        <authorList>
            <person name="Whitman W."/>
        </authorList>
    </citation>
    <scope>NUCLEOTIDE SEQUENCE [LARGE SCALE GENOMIC DNA]</scope>
    <source>
        <strain evidence="1 2">JCM 18070</strain>
    </source>
</reference>
<dbReference type="Gene3D" id="2.70.98.10">
    <property type="match status" value="1"/>
</dbReference>
<dbReference type="InterPro" id="IPR008183">
    <property type="entry name" value="Aldose_1/G6P_1-epimerase"/>
</dbReference>
<evidence type="ECO:0000313" key="1">
    <source>
        <dbReference type="EMBL" id="POR52214.1"/>
    </source>
</evidence>